<dbReference type="InterPro" id="IPR019587">
    <property type="entry name" value="Polyketide_cyclase/dehydratase"/>
</dbReference>
<accession>A0A239E309</accession>
<gene>
    <name evidence="1" type="ORF">SAMN05216252_105261</name>
</gene>
<dbReference type="SUPFAM" id="SSF55961">
    <property type="entry name" value="Bet v1-like"/>
    <property type="match status" value="1"/>
</dbReference>
<dbReference type="AlphaFoldDB" id="A0A239E309"/>
<organism evidence="1 2">
    <name type="scientific">Actinacidiphila glaucinigra</name>
    <dbReference type="NCBI Taxonomy" id="235986"/>
    <lineage>
        <taxon>Bacteria</taxon>
        <taxon>Bacillati</taxon>
        <taxon>Actinomycetota</taxon>
        <taxon>Actinomycetes</taxon>
        <taxon>Kitasatosporales</taxon>
        <taxon>Streptomycetaceae</taxon>
        <taxon>Actinacidiphila</taxon>
    </lineage>
</organism>
<dbReference type="OrthoDB" id="3628784at2"/>
<dbReference type="Pfam" id="PF10604">
    <property type="entry name" value="Polyketide_cyc2"/>
    <property type="match status" value="1"/>
</dbReference>
<sequence length="130" mass="14652">MSEFERSMNMTASADRVFDRAEDLGRIESWLPDELHVRAAEPPAVTVHDDDTGRDAAALFRADRAHRRLEWGTREDDRYAGWLQVDRTGERTSEVTIHLSFTDESIVPPEGAVDRALDDSLQRLSGIVTA</sequence>
<proteinExistence type="predicted"/>
<dbReference type="Gene3D" id="3.30.530.20">
    <property type="match status" value="1"/>
</dbReference>
<dbReference type="InterPro" id="IPR023393">
    <property type="entry name" value="START-like_dom_sf"/>
</dbReference>
<name>A0A239E309_9ACTN</name>
<dbReference type="Proteomes" id="UP000198280">
    <property type="component" value="Unassembled WGS sequence"/>
</dbReference>
<dbReference type="EMBL" id="FZOF01000005">
    <property type="protein sequence ID" value="SNS38254.1"/>
    <property type="molecule type" value="Genomic_DNA"/>
</dbReference>
<evidence type="ECO:0000313" key="2">
    <source>
        <dbReference type="Proteomes" id="UP000198280"/>
    </source>
</evidence>
<evidence type="ECO:0000313" key="1">
    <source>
        <dbReference type="EMBL" id="SNS38254.1"/>
    </source>
</evidence>
<keyword evidence="2" id="KW-1185">Reference proteome</keyword>
<evidence type="ECO:0008006" key="3">
    <source>
        <dbReference type="Google" id="ProtNLM"/>
    </source>
</evidence>
<reference evidence="1 2" key="1">
    <citation type="submission" date="2017-06" db="EMBL/GenBank/DDBJ databases">
        <authorList>
            <person name="Kim H.J."/>
            <person name="Triplett B.A."/>
        </authorList>
    </citation>
    <scope>NUCLEOTIDE SEQUENCE [LARGE SCALE GENOMIC DNA]</scope>
    <source>
        <strain evidence="1 2">CGMCC 4.1858</strain>
    </source>
</reference>
<protein>
    <recommendedName>
        <fullName evidence="3">SRPBCC family protein</fullName>
    </recommendedName>
</protein>
<dbReference type="RefSeq" id="WP_089223821.1">
    <property type="nucleotide sequence ID" value="NZ_FZOF01000005.1"/>
</dbReference>